<protein>
    <submittedName>
        <fullName evidence="2 4">Uncharacterized protein</fullName>
    </submittedName>
</protein>
<feature type="compositionally biased region" description="Polar residues" evidence="1">
    <location>
        <begin position="97"/>
        <end position="116"/>
    </location>
</feature>
<evidence type="ECO:0000313" key="2">
    <source>
        <dbReference type="EMBL" id="VDL76491.1"/>
    </source>
</evidence>
<evidence type="ECO:0000313" key="4">
    <source>
        <dbReference type="WBParaSite" id="NBR_0001290101-mRNA-1"/>
    </source>
</evidence>
<feature type="region of interest" description="Disordered" evidence="1">
    <location>
        <begin position="43"/>
        <end position="129"/>
    </location>
</feature>
<dbReference type="WBParaSite" id="NBR_0001290101-mRNA-1">
    <property type="protein sequence ID" value="NBR_0001290101-mRNA-1"/>
    <property type="gene ID" value="NBR_0001290101"/>
</dbReference>
<reference evidence="2 3" key="2">
    <citation type="submission" date="2018-11" db="EMBL/GenBank/DDBJ databases">
        <authorList>
            <consortium name="Pathogen Informatics"/>
        </authorList>
    </citation>
    <scope>NUCLEOTIDE SEQUENCE [LARGE SCALE GENOMIC DNA]</scope>
</reference>
<dbReference type="Proteomes" id="UP000271162">
    <property type="component" value="Unassembled WGS sequence"/>
</dbReference>
<name>A0A0N4Y9D1_NIPBR</name>
<evidence type="ECO:0000313" key="3">
    <source>
        <dbReference type="Proteomes" id="UP000271162"/>
    </source>
</evidence>
<evidence type="ECO:0000256" key="1">
    <source>
        <dbReference type="SAM" id="MobiDB-lite"/>
    </source>
</evidence>
<dbReference type="AlphaFoldDB" id="A0A0N4Y9D1"/>
<proteinExistence type="predicted"/>
<sequence length="129" mass="14797">MSITNTTFRNSPSHKISFYSGNTRSQIDYVLVRRRDAKLVSDARVSNKACKEDDKKKQKRATDDEEDKKKLKRASDDEDDKKKLKRASDEIDEKNSKQPTLQEARTQEVETVQHTGNPAKKGGKRTITK</sequence>
<dbReference type="EMBL" id="UYSL01020886">
    <property type="protein sequence ID" value="VDL76491.1"/>
    <property type="molecule type" value="Genomic_DNA"/>
</dbReference>
<reference evidence="4" key="1">
    <citation type="submission" date="2017-02" db="UniProtKB">
        <authorList>
            <consortium name="WormBaseParasite"/>
        </authorList>
    </citation>
    <scope>IDENTIFICATION</scope>
</reference>
<organism evidence="4">
    <name type="scientific">Nippostrongylus brasiliensis</name>
    <name type="common">Rat hookworm</name>
    <dbReference type="NCBI Taxonomy" id="27835"/>
    <lineage>
        <taxon>Eukaryota</taxon>
        <taxon>Metazoa</taxon>
        <taxon>Ecdysozoa</taxon>
        <taxon>Nematoda</taxon>
        <taxon>Chromadorea</taxon>
        <taxon>Rhabditida</taxon>
        <taxon>Rhabditina</taxon>
        <taxon>Rhabditomorpha</taxon>
        <taxon>Strongyloidea</taxon>
        <taxon>Heligmosomidae</taxon>
        <taxon>Nippostrongylus</taxon>
    </lineage>
</organism>
<feature type="region of interest" description="Disordered" evidence="1">
    <location>
        <begin position="1"/>
        <end position="24"/>
    </location>
</feature>
<feature type="compositionally biased region" description="Basic and acidic residues" evidence="1">
    <location>
        <begin position="49"/>
        <end position="96"/>
    </location>
</feature>
<accession>A0A0N4Y9D1</accession>
<gene>
    <name evidence="2" type="ORF">NBR_LOCUS12902</name>
</gene>
<keyword evidence="3" id="KW-1185">Reference proteome</keyword>